<dbReference type="InterPro" id="IPR036390">
    <property type="entry name" value="WH_DNA-bd_sf"/>
</dbReference>
<dbReference type="EMBL" id="CP003345">
    <property type="protein sequence ID" value="AFM03699.1"/>
    <property type="molecule type" value="Genomic_DNA"/>
</dbReference>
<protein>
    <submittedName>
        <fullName evidence="2">Transcriptional regulator with sigma factor-related N-terminal domain</fullName>
    </submittedName>
</protein>
<keyword evidence="3" id="KW-1185">Reference proteome</keyword>
<dbReference type="KEGG" id="fli:Fleli_1265"/>
<gene>
    <name evidence="2" type="ordered locus">Fleli_1265</name>
</gene>
<dbReference type="Pfam" id="PF08279">
    <property type="entry name" value="HTH_11"/>
    <property type="match status" value="1"/>
</dbReference>
<feature type="domain" description="Helix-turn-helix type 11" evidence="1">
    <location>
        <begin position="19"/>
        <end position="53"/>
    </location>
</feature>
<dbReference type="HOGENOM" id="CLU_2824810_0_0_10"/>
<accession>I4AIB4</accession>
<dbReference type="InterPro" id="IPR036388">
    <property type="entry name" value="WH-like_DNA-bd_sf"/>
</dbReference>
<name>I4AIB4_BERLS</name>
<dbReference type="RefSeq" id="WP_014797156.1">
    <property type="nucleotide sequence ID" value="NC_018018.1"/>
</dbReference>
<dbReference type="SUPFAM" id="SSF46785">
    <property type="entry name" value="Winged helix' DNA-binding domain"/>
    <property type="match status" value="1"/>
</dbReference>
<organism evidence="2 3">
    <name type="scientific">Bernardetia litoralis (strain ATCC 23117 / DSM 6794 / NBRC 15988 / NCIMB 1366 / Fx l1 / Sio-4)</name>
    <name type="common">Flexibacter litoralis</name>
    <dbReference type="NCBI Taxonomy" id="880071"/>
    <lineage>
        <taxon>Bacteria</taxon>
        <taxon>Pseudomonadati</taxon>
        <taxon>Bacteroidota</taxon>
        <taxon>Cytophagia</taxon>
        <taxon>Cytophagales</taxon>
        <taxon>Bernardetiaceae</taxon>
        <taxon>Bernardetia</taxon>
    </lineage>
</organism>
<dbReference type="Gene3D" id="1.10.10.10">
    <property type="entry name" value="Winged helix-like DNA-binding domain superfamily/Winged helix DNA-binding domain"/>
    <property type="match status" value="1"/>
</dbReference>
<dbReference type="OrthoDB" id="1450282at2"/>
<sequence length="66" mass="7958">MSYLDYHSKITYLKENIQKGRMCSLSEIATKFECSERTVKRMLSNLREQGFNVQYCRKLNKFLEKK</sequence>
<dbReference type="InterPro" id="IPR013196">
    <property type="entry name" value="HTH_11"/>
</dbReference>
<dbReference type="Proteomes" id="UP000006054">
    <property type="component" value="Chromosome"/>
</dbReference>
<evidence type="ECO:0000313" key="2">
    <source>
        <dbReference type="EMBL" id="AFM03699.1"/>
    </source>
</evidence>
<dbReference type="STRING" id="880071.Fleli_1265"/>
<dbReference type="AlphaFoldDB" id="I4AIB4"/>
<reference evidence="3" key="1">
    <citation type="submission" date="2012-06" db="EMBL/GenBank/DDBJ databases">
        <title>The complete genome of Flexibacter litoralis DSM 6794.</title>
        <authorList>
            <person name="Lucas S."/>
            <person name="Copeland A."/>
            <person name="Lapidus A."/>
            <person name="Glavina del Rio T."/>
            <person name="Dalin E."/>
            <person name="Tice H."/>
            <person name="Bruce D."/>
            <person name="Goodwin L."/>
            <person name="Pitluck S."/>
            <person name="Peters L."/>
            <person name="Ovchinnikova G."/>
            <person name="Lu M."/>
            <person name="Kyrpides N."/>
            <person name="Mavromatis K."/>
            <person name="Ivanova N."/>
            <person name="Brettin T."/>
            <person name="Detter J.C."/>
            <person name="Han C."/>
            <person name="Larimer F."/>
            <person name="Land M."/>
            <person name="Hauser L."/>
            <person name="Markowitz V."/>
            <person name="Cheng J.-F."/>
            <person name="Hugenholtz P."/>
            <person name="Woyke T."/>
            <person name="Wu D."/>
            <person name="Spring S."/>
            <person name="Lang E."/>
            <person name="Kopitz M."/>
            <person name="Brambilla E."/>
            <person name="Klenk H.-P."/>
            <person name="Eisen J.A."/>
        </authorList>
    </citation>
    <scope>NUCLEOTIDE SEQUENCE [LARGE SCALE GENOMIC DNA]</scope>
    <source>
        <strain evidence="3">ATCC 23117 / DSM 6794 / NBRC 15988 / NCIMB 1366 / Sio-4</strain>
    </source>
</reference>
<dbReference type="eggNOG" id="ENOG5033NNS">
    <property type="taxonomic scope" value="Bacteria"/>
</dbReference>
<proteinExistence type="predicted"/>
<evidence type="ECO:0000313" key="3">
    <source>
        <dbReference type="Proteomes" id="UP000006054"/>
    </source>
</evidence>
<evidence type="ECO:0000259" key="1">
    <source>
        <dbReference type="Pfam" id="PF08279"/>
    </source>
</evidence>